<dbReference type="RefSeq" id="WP_339393471.1">
    <property type="nucleotide sequence ID" value="NZ_BAAAAF010000012.1"/>
</dbReference>
<proteinExistence type="inferred from homology"/>
<dbReference type="InterPro" id="IPR011966">
    <property type="entry name" value="PaaN-DH"/>
</dbReference>
<dbReference type="PANTHER" id="PTHR43111">
    <property type="entry name" value="ALDEHYDE DEHYDROGENASE B-RELATED"/>
    <property type="match status" value="1"/>
</dbReference>
<feature type="region of interest" description="Disordered" evidence="4">
    <location>
        <begin position="463"/>
        <end position="490"/>
    </location>
</feature>
<dbReference type="InterPro" id="IPR029069">
    <property type="entry name" value="HotDog_dom_sf"/>
</dbReference>
<protein>
    <submittedName>
        <fullName evidence="7">Phenylacetic acid degradation bifunctional protein PaaZ</fullName>
    </submittedName>
</protein>
<dbReference type="Pfam" id="PF01575">
    <property type="entry name" value="MaoC_dehydratas"/>
    <property type="match status" value="1"/>
</dbReference>
<accession>A0ABN0SR88</accession>
<dbReference type="NCBIfam" id="TIGR02278">
    <property type="entry name" value="PaaN-DH"/>
    <property type="match status" value="1"/>
</dbReference>
<name>A0ABN0SR88_9MICO</name>
<dbReference type="Gene3D" id="3.10.129.10">
    <property type="entry name" value="Hotdog Thioesterase"/>
    <property type="match status" value="1"/>
</dbReference>
<keyword evidence="8" id="KW-1185">Reference proteome</keyword>
<dbReference type="Pfam" id="PF00171">
    <property type="entry name" value="Aldedh"/>
    <property type="match status" value="1"/>
</dbReference>
<comment type="caution">
    <text evidence="7">The sequence shown here is derived from an EMBL/GenBank/DDBJ whole genome shotgun (WGS) entry which is preliminary data.</text>
</comment>
<gene>
    <name evidence="7" type="primary">paaZ</name>
    <name evidence="7" type="ORF">NCCP602_27040</name>
</gene>
<dbReference type="Gene3D" id="3.40.309.10">
    <property type="entry name" value="Aldehyde Dehydrogenase, Chain A, domain 2"/>
    <property type="match status" value="1"/>
</dbReference>
<dbReference type="Proteomes" id="UP001498238">
    <property type="component" value="Unassembled WGS sequence"/>
</dbReference>
<organism evidence="7 8">
    <name type="scientific">Brevibacterium metallidurans</name>
    <dbReference type="NCBI Taxonomy" id="1482676"/>
    <lineage>
        <taxon>Bacteria</taxon>
        <taxon>Bacillati</taxon>
        <taxon>Actinomycetota</taxon>
        <taxon>Actinomycetes</taxon>
        <taxon>Micrococcales</taxon>
        <taxon>Brevibacteriaceae</taxon>
        <taxon>Brevibacterium</taxon>
    </lineage>
</organism>
<dbReference type="InterPro" id="IPR002539">
    <property type="entry name" value="MaoC-like_dom"/>
</dbReference>
<dbReference type="InterPro" id="IPR015590">
    <property type="entry name" value="Aldehyde_DH_dom"/>
</dbReference>
<dbReference type="PANTHER" id="PTHR43111:SF1">
    <property type="entry name" value="ALDEHYDE DEHYDROGENASE B-RELATED"/>
    <property type="match status" value="1"/>
</dbReference>
<dbReference type="InterPro" id="IPR016161">
    <property type="entry name" value="Ald_DH/histidinol_DH"/>
</dbReference>
<keyword evidence="3" id="KW-0560">Oxidoreductase</keyword>
<comment type="similarity">
    <text evidence="1">Belongs to the enoyl-CoA hydratase/isomerase family.</text>
</comment>
<evidence type="ECO:0000313" key="8">
    <source>
        <dbReference type="Proteomes" id="UP001498238"/>
    </source>
</evidence>
<evidence type="ECO:0000256" key="2">
    <source>
        <dbReference type="ARBA" id="ARBA00009986"/>
    </source>
</evidence>
<dbReference type="Gene3D" id="3.40.605.10">
    <property type="entry name" value="Aldehyde Dehydrogenase, Chain A, domain 1"/>
    <property type="match status" value="1"/>
</dbReference>
<evidence type="ECO:0000256" key="1">
    <source>
        <dbReference type="ARBA" id="ARBA00005254"/>
    </source>
</evidence>
<dbReference type="SUPFAM" id="SSF54637">
    <property type="entry name" value="Thioesterase/thiol ester dehydrase-isomerase"/>
    <property type="match status" value="1"/>
</dbReference>
<dbReference type="InterPro" id="IPR016162">
    <property type="entry name" value="Ald_DH_N"/>
</dbReference>
<reference evidence="7 8" key="1">
    <citation type="submission" date="2024-01" db="EMBL/GenBank/DDBJ databases">
        <title>Characterization of antibiotic resistant novel bacterial strains and their environmental applications.</title>
        <authorList>
            <person name="Manzoor S."/>
            <person name="Abbas S."/>
            <person name="Arshad M."/>
            <person name="Ahmed I."/>
        </authorList>
    </citation>
    <scope>NUCLEOTIDE SEQUENCE [LARGE SCALE GENOMIC DNA]</scope>
    <source>
        <strain evidence="7 8">NCCP-602</strain>
    </source>
</reference>
<evidence type="ECO:0000256" key="3">
    <source>
        <dbReference type="ARBA" id="ARBA00023002"/>
    </source>
</evidence>
<dbReference type="CDD" id="cd07128">
    <property type="entry name" value="ALDH_MaoC-N"/>
    <property type="match status" value="1"/>
</dbReference>
<evidence type="ECO:0000313" key="7">
    <source>
        <dbReference type="EMBL" id="GAA0036743.1"/>
    </source>
</evidence>
<dbReference type="NCBIfam" id="NF008868">
    <property type="entry name" value="PRK11903.1"/>
    <property type="match status" value="1"/>
</dbReference>
<sequence length="682" mass="72091">MTETLTSYAAGAWHAPTDAADAREVRDATTGELLHEVSSAGIDFTAVADYAREVGRPAVQALTFHQRGVILKQLGAYLMERAKDYHAISFTTGTTKRDAFVDIEGGIGTLFTYSGVARRQMPNSTVLLDGSVERLSKNGTFVGRHILTSRQGLALQINAFNFPVWGMLEKFAPMFVAGVPVVVKPATDSAHLTRAVVADMVDSGLLPEGAIQLVTGDISPLFDLLAEQDTIAFTGSAGTARRLASLECVTDRGTRFFAEADSLNFSLLGPDAAPGTPEFDLFVDGVVAEMTVKAGQKCTAIRRTFVPLELAEAVGEALTAKLATVVAGDPREKATKLGPVISVGQRGDVLDAVDEILAGGAHLLTGGRAASDELAASLGGAFVAPTVLQADDSWVDAVHDVEAFGPVTTIITYSTLTEAVDLAARGRGSLVGSVVTHDPAFAAEFVRGVAPWHGRILVLDRDDADESTGHGSPLPNLVHGGPGRAGGGEEMGGLRGVEHFMQRTAVQASPDMLTAIGGEWVTGAERRLGEHPFTKSLADLRVGDALESEWREVTLSDIAHFAEFTGDTFYAHTDEEAAAANPFFPGRVAHGYLIVSFAAGLFVQPDPGPVLANYGLEGLRFVTPVSPGDRLKVTLTAKRITPRETDEYGEVRWDAEVVNQDGEPVANYDVLTLVAEGEGAEG</sequence>
<comment type="similarity">
    <text evidence="2">Belongs to the aldehyde dehydrogenase family.</text>
</comment>
<dbReference type="InterPro" id="IPR016163">
    <property type="entry name" value="Ald_DH_C"/>
</dbReference>
<evidence type="ECO:0000259" key="5">
    <source>
        <dbReference type="Pfam" id="PF00171"/>
    </source>
</evidence>
<evidence type="ECO:0000256" key="4">
    <source>
        <dbReference type="SAM" id="MobiDB-lite"/>
    </source>
</evidence>
<dbReference type="EMBL" id="BAAAAF010000012">
    <property type="protein sequence ID" value="GAA0036743.1"/>
    <property type="molecule type" value="Genomic_DNA"/>
</dbReference>
<feature type="domain" description="Aldehyde dehydrogenase" evidence="5">
    <location>
        <begin position="21"/>
        <end position="461"/>
    </location>
</feature>
<feature type="domain" description="MaoC-like" evidence="6">
    <location>
        <begin position="545"/>
        <end position="652"/>
    </location>
</feature>
<feature type="compositionally biased region" description="Gly residues" evidence="4">
    <location>
        <begin position="480"/>
        <end position="490"/>
    </location>
</feature>
<evidence type="ECO:0000259" key="6">
    <source>
        <dbReference type="Pfam" id="PF01575"/>
    </source>
</evidence>
<dbReference type="SUPFAM" id="SSF53720">
    <property type="entry name" value="ALDH-like"/>
    <property type="match status" value="1"/>
</dbReference>